<protein>
    <recommendedName>
        <fullName evidence="3">Chitin-binding type-2 domain-containing protein</fullName>
    </recommendedName>
</protein>
<name>A0A8S3PWT8_MYTED</name>
<evidence type="ECO:0000313" key="1">
    <source>
        <dbReference type="EMBL" id="CAG2188205.1"/>
    </source>
</evidence>
<gene>
    <name evidence="1" type="ORF">MEDL_3637</name>
</gene>
<proteinExistence type="predicted"/>
<dbReference type="AlphaFoldDB" id="A0A8S3PWT8"/>
<sequence length="166" mass="18705">MNHIDRIRCEYQQNLCKATDTSCTPCTQRIPSCIGLPDGFNPIPGRLWSKDYVQCDRNRTIHVLHCKQGYFSPGEKACVTAIKSGSYEKNLCLDPYEKCTPCPERLPSCVGLPDGDNVFAGKIWSQHYVVCYKNRTKTIKQCSSGFFDPQNRKCSSQVGTGKKNKL</sequence>
<organism evidence="1 2">
    <name type="scientific">Mytilus edulis</name>
    <name type="common">Blue mussel</name>
    <dbReference type="NCBI Taxonomy" id="6550"/>
    <lineage>
        <taxon>Eukaryota</taxon>
        <taxon>Metazoa</taxon>
        <taxon>Spiralia</taxon>
        <taxon>Lophotrochozoa</taxon>
        <taxon>Mollusca</taxon>
        <taxon>Bivalvia</taxon>
        <taxon>Autobranchia</taxon>
        <taxon>Pteriomorphia</taxon>
        <taxon>Mytilida</taxon>
        <taxon>Mytiloidea</taxon>
        <taxon>Mytilidae</taxon>
        <taxon>Mytilinae</taxon>
        <taxon>Mytilus</taxon>
    </lineage>
</organism>
<dbReference type="Proteomes" id="UP000683360">
    <property type="component" value="Unassembled WGS sequence"/>
</dbReference>
<evidence type="ECO:0000313" key="2">
    <source>
        <dbReference type="Proteomes" id="UP000683360"/>
    </source>
</evidence>
<comment type="caution">
    <text evidence="1">The sequence shown here is derived from an EMBL/GenBank/DDBJ whole genome shotgun (WGS) entry which is preliminary data.</text>
</comment>
<dbReference type="OrthoDB" id="6131869at2759"/>
<accession>A0A8S3PWT8</accession>
<dbReference type="EMBL" id="CAJPWZ010000199">
    <property type="protein sequence ID" value="CAG2188205.1"/>
    <property type="molecule type" value="Genomic_DNA"/>
</dbReference>
<keyword evidence="2" id="KW-1185">Reference proteome</keyword>
<evidence type="ECO:0008006" key="3">
    <source>
        <dbReference type="Google" id="ProtNLM"/>
    </source>
</evidence>
<reference evidence="1" key="1">
    <citation type="submission" date="2021-03" db="EMBL/GenBank/DDBJ databases">
        <authorList>
            <person name="Bekaert M."/>
        </authorList>
    </citation>
    <scope>NUCLEOTIDE SEQUENCE</scope>
</reference>